<comment type="caution">
    <text evidence="1">The sequence shown here is derived from an EMBL/GenBank/DDBJ whole genome shotgun (WGS) entry which is preliminary data.</text>
</comment>
<sequence length="91" mass="10682">MSGHDKALTQINFMHDLGFLKRFRESHTKQDSCRFVRICFGITCFTCSRCWMIKTVMRRCMLEENSDPNSSVYKGRVATVSLERQTFEGIY</sequence>
<dbReference type="Proteomes" id="UP000887013">
    <property type="component" value="Unassembled WGS sequence"/>
</dbReference>
<keyword evidence="2" id="KW-1185">Reference proteome</keyword>
<dbReference type="EMBL" id="BMAW01083370">
    <property type="protein sequence ID" value="GFU33688.1"/>
    <property type="molecule type" value="Genomic_DNA"/>
</dbReference>
<protein>
    <submittedName>
        <fullName evidence="1">Uncharacterized protein</fullName>
    </submittedName>
</protein>
<name>A0A8X6QQB5_NEPPI</name>
<organism evidence="1 2">
    <name type="scientific">Nephila pilipes</name>
    <name type="common">Giant wood spider</name>
    <name type="synonym">Nephila maculata</name>
    <dbReference type="NCBI Taxonomy" id="299642"/>
    <lineage>
        <taxon>Eukaryota</taxon>
        <taxon>Metazoa</taxon>
        <taxon>Ecdysozoa</taxon>
        <taxon>Arthropoda</taxon>
        <taxon>Chelicerata</taxon>
        <taxon>Arachnida</taxon>
        <taxon>Araneae</taxon>
        <taxon>Araneomorphae</taxon>
        <taxon>Entelegynae</taxon>
        <taxon>Araneoidea</taxon>
        <taxon>Nephilidae</taxon>
        <taxon>Nephila</taxon>
    </lineage>
</organism>
<evidence type="ECO:0000313" key="2">
    <source>
        <dbReference type="Proteomes" id="UP000887013"/>
    </source>
</evidence>
<proteinExistence type="predicted"/>
<evidence type="ECO:0000313" key="1">
    <source>
        <dbReference type="EMBL" id="GFU33688.1"/>
    </source>
</evidence>
<gene>
    <name evidence="1" type="ORF">NPIL_562811</name>
</gene>
<accession>A0A8X6QQB5</accession>
<dbReference type="AlphaFoldDB" id="A0A8X6QQB5"/>
<reference evidence="1" key="1">
    <citation type="submission" date="2020-08" db="EMBL/GenBank/DDBJ databases">
        <title>Multicomponent nature underlies the extraordinary mechanical properties of spider dragline silk.</title>
        <authorList>
            <person name="Kono N."/>
            <person name="Nakamura H."/>
            <person name="Mori M."/>
            <person name="Yoshida Y."/>
            <person name="Ohtoshi R."/>
            <person name="Malay A.D."/>
            <person name="Moran D.A.P."/>
            <person name="Tomita M."/>
            <person name="Numata K."/>
            <person name="Arakawa K."/>
        </authorList>
    </citation>
    <scope>NUCLEOTIDE SEQUENCE</scope>
</reference>